<dbReference type="InterPro" id="IPR023379">
    <property type="entry name" value="BART_dom"/>
</dbReference>
<dbReference type="InterPro" id="IPR038888">
    <property type="entry name" value="CFAP36"/>
</dbReference>
<evidence type="ECO:0000256" key="10">
    <source>
        <dbReference type="SAM" id="MobiDB-lite"/>
    </source>
</evidence>
<evidence type="ECO:0000256" key="6">
    <source>
        <dbReference type="ARBA" id="ARBA00023054"/>
    </source>
</evidence>
<feature type="region of interest" description="Disordered" evidence="10">
    <location>
        <begin position="338"/>
        <end position="396"/>
    </location>
</feature>
<evidence type="ECO:0000256" key="4">
    <source>
        <dbReference type="ARBA" id="ARBA00021815"/>
    </source>
</evidence>
<feature type="region of interest" description="Disordered" evidence="10">
    <location>
        <begin position="290"/>
        <end position="321"/>
    </location>
</feature>
<protein>
    <recommendedName>
        <fullName evidence="4">Cilia- and flagella-associated protein 36</fullName>
    </recommendedName>
    <alternativeName>
        <fullName evidence="9">Coiled-coil domain-containing protein 104</fullName>
    </alternativeName>
</protein>
<dbReference type="EMBL" id="JAECZO010000002">
    <property type="protein sequence ID" value="KAK7199850.1"/>
    <property type="molecule type" value="Genomic_DNA"/>
</dbReference>
<evidence type="ECO:0000256" key="1">
    <source>
        <dbReference type="ARBA" id="ARBA00004138"/>
    </source>
</evidence>
<feature type="compositionally biased region" description="Low complexity" evidence="10">
    <location>
        <begin position="290"/>
        <end position="306"/>
    </location>
</feature>
<reference evidence="12 13" key="1">
    <citation type="journal article" date="2021" name="MBio">
        <title>A New Model Trypanosomatid, Novymonas esmeraldas: Genomic Perception of Its 'Candidatus Pandoraea novymonadis' Endosymbiont.</title>
        <authorList>
            <person name="Zakharova A."/>
            <person name="Saura A."/>
            <person name="Butenko A."/>
            <person name="Podesvova L."/>
            <person name="Warmusova S."/>
            <person name="Kostygov A.Y."/>
            <person name="Nenarokova A."/>
            <person name="Lukes J."/>
            <person name="Opperdoes F.R."/>
            <person name="Yurchenko V."/>
        </authorList>
    </citation>
    <scope>NUCLEOTIDE SEQUENCE [LARGE SCALE GENOMIC DNA]</scope>
    <source>
        <strain evidence="12 13">E262AT.01</strain>
    </source>
</reference>
<comment type="caution">
    <text evidence="12">The sequence shown here is derived from an EMBL/GenBank/DDBJ whole genome shotgun (WGS) entry which is preliminary data.</text>
</comment>
<dbReference type="GO" id="GO:0005930">
    <property type="term" value="C:axoneme"/>
    <property type="evidence" value="ECO:0007669"/>
    <property type="project" value="TreeGrafter"/>
</dbReference>
<feature type="domain" description="BART" evidence="11">
    <location>
        <begin position="4"/>
        <end position="126"/>
    </location>
</feature>
<evidence type="ECO:0000256" key="5">
    <source>
        <dbReference type="ARBA" id="ARBA00022490"/>
    </source>
</evidence>
<dbReference type="AlphaFoldDB" id="A0AAW0F3L5"/>
<dbReference type="PANTHER" id="PTHR21532">
    <property type="entry name" value="PHOSPHODIESTERASE HL"/>
    <property type="match status" value="1"/>
</dbReference>
<evidence type="ECO:0000256" key="3">
    <source>
        <dbReference type="ARBA" id="ARBA00007460"/>
    </source>
</evidence>
<evidence type="ECO:0000256" key="9">
    <source>
        <dbReference type="ARBA" id="ARBA00031593"/>
    </source>
</evidence>
<keyword evidence="5" id="KW-0963">Cytoplasm</keyword>
<feature type="compositionally biased region" description="Low complexity" evidence="10">
    <location>
        <begin position="338"/>
        <end position="361"/>
    </location>
</feature>
<dbReference type="Proteomes" id="UP001430356">
    <property type="component" value="Unassembled WGS sequence"/>
</dbReference>
<name>A0AAW0F3L5_9TRYP</name>
<keyword evidence="13" id="KW-1185">Reference proteome</keyword>
<comment type="similarity">
    <text evidence="3">Belongs to the CFAP36 family.</text>
</comment>
<keyword evidence="7" id="KW-0969">Cilium</keyword>
<feature type="compositionally biased region" description="Pro residues" evidence="10">
    <location>
        <begin position="307"/>
        <end position="316"/>
    </location>
</feature>
<proteinExistence type="inferred from homology"/>
<comment type="subcellular location">
    <subcellularLocation>
        <location evidence="1">Cell projection</location>
        <location evidence="1">Cilium</location>
    </subcellularLocation>
    <subcellularLocation>
        <location evidence="2">Cytoplasm</location>
    </subcellularLocation>
</comment>
<dbReference type="PANTHER" id="PTHR21532:SF0">
    <property type="entry name" value="CILIA- AND FLAGELLA-ASSOCIATED PROTEIN 36"/>
    <property type="match status" value="1"/>
</dbReference>
<organism evidence="12 13">
    <name type="scientific">Novymonas esmeraldas</name>
    <dbReference type="NCBI Taxonomy" id="1808958"/>
    <lineage>
        <taxon>Eukaryota</taxon>
        <taxon>Discoba</taxon>
        <taxon>Euglenozoa</taxon>
        <taxon>Kinetoplastea</taxon>
        <taxon>Metakinetoplastina</taxon>
        <taxon>Trypanosomatida</taxon>
        <taxon>Trypanosomatidae</taxon>
        <taxon>Novymonas</taxon>
    </lineage>
</organism>
<dbReference type="Pfam" id="PF11527">
    <property type="entry name" value="ARL2_Bind_BART"/>
    <property type="match status" value="1"/>
</dbReference>
<sequence length="448" mass="48197">MTENRWITEALVQFSESPIWVSPIDNFVDDNCCVFSNEPEMKLEYTVVHNRFKELVDSLLTCFVMELGVSMEIAVEALQGSLSVSKHTEDGRSERHAAKKMLKQILNADNFSYFYTMMVKRNLELDILANAALAANGVRVSSAAASQAAEEVGDGSAPAPARAQRAIDANGDMDDEEALRRAIAVSLQDTAAQEQVRAYNEACVQESVDAQVGAVELKANREMAQLEVALQAHAATQDPAVVERYRQEHTDYINKQKESQIIQIQNCALAGRRPSVYDEDELPKAQFSAPEQVPAEPAPHVAAEPSAPTPTPPPLAPTTTTVTSALPPIAQRKAALPAIPSKAPAASTTTSAPTAAATAPPASTPPPAPTKEELEKRAEYMREQREKILARNRATRQEQLDTFVQNTGSAAAAAAGASTAGGAEQAMTVEIARRLRGDLLGEARRSAS</sequence>
<dbReference type="Gene3D" id="1.20.1520.10">
    <property type="entry name" value="ADP-ribosylation factor-like 2-binding protein, domain"/>
    <property type="match status" value="1"/>
</dbReference>
<accession>A0AAW0F3L5</accession>
<feature type="compositionally biased region" description="Basic and acidic residues" evidence="10">
    <location>
        <begin position="370"/>
        <end position="396"/>
    </location>
</feature>
<keyword evidence="8" id="KW-0966">Cell projection</keyword>
<evidence type="ECO:0000256" key="2">
    <source>
        <dbReference type="ARBA" id="ARBA00004496"/>
    </source>
</evidence>
<dbReference type="GO" id="GO:0097546">
    <property type="term" value="C:ciliary base"/>
    <property type="evidence" value="ECO:0007669"/>
    <property type="project" value="TreeGrafter"/>
</dbReference>
<evidence type="ECO:0000313" key="12">
    <source>
        <dbReference type="EMBL" id="KAK7199850.1"/>
    </source>
</evidence>
<dbReference type="InterPro" id="IPR042541">
    <property type="entry name" value="BART_sf"/>
</dbReference>
<gene>
    <name evidence="12" type="ORF">NESM_000032800</name>
</gene>
<evidence type="ECO:0000313" key="13">
    <source>
        <dbReference type="Proteomes" id="UP001430356"/>
    </source>
</evidence>
<evidence type="ECO:0000259" key="11">
    <source>
        <dbReference type="Pfam" id="PF11527"/>
    </source>
</evidence>
<evidence type="ECO:0000256" key="7">
    <source>
        <dbReference type="ARBA" id="ARBA00023069"/>
    </source>
</evidence>
<evidence type="ECO:0000256" key="8">
    <source>
        <dbReference type="ARBA" id="ARBA00023273"/>
    </source>
</evidence>
<keyword evidence="6" id="KW-0175">Coiled coil</keyword>